<reference evidence="2 3" key="1">
    <citation type="journal article" date="2010" name="Science">
        <title>Genomic analysis of organismal complexity in the multicellular green alga Volvox carteri.</title>
        <authorList>
            <person name="Prochnik S.E."/>
            <person name="Umen J."/>
            <person name="Nedelcu A.M."/>
            <person name="Hallmann A."/>
            <person name="Miller S.M."/>
            <person name="Nishii I."/>
            <person name="Ferris P."/>
            <person name="Kuo A."/>
            <person name="Mitros T."/>
            <person name="Fritz-Laylin L.K."/>
            <person name="Hellsten U."/>
            <person name="Chapman J."/>
            <person name="Simakov O."/>
            <person name="Rensing S.A."/>
            <person name="Terry A."/>
            <person name="Pangilinan J."/>
            <person name="Kapitonov V."/>
            <person name="Jurka J."/>
            <person name="Salamov A."/>
            <person name="Shapiro H."/>
            <person name="Schmutz J."/>
            <person name="Grimwood J."/>
            <person name="Lindquist E."/>
            <person name="Lucas S."/>
            <person name="Grigoriev I.V."/>
            <person name="Schmitt R."/>
            <person name="Kirk D."/>
            <person name="Rokhsar D.S."/>
        </authorList>
    </citation>
    <scope>NUCLEOTIDE SEQUENCE [LARGE SCALE GENOMIC DNA]</scope>
    <source>
        <strain evidence="3">f. Nagariensis / Eve</strain>
    </source>
</reference>
<evidence type="ECO:0000256" key="1">
    <source>
        <dbReference type="SAM" id="MobiDB-lite"/>
    </source>
</evidence>
<dbReference type="AlphaFoldDB" id="D8UGL8"/>
<name>D8UGL8_VOLCA</name>
<dbReference type="InParanoid" id="D8UGL8"/>
<evidence type="ECO:0000313" key="3">
    <source>
        <dbReference type="Proteomes" id="UP000001058"/>
    </source>
</evidence>
<evidence type="ECO:0000313" key="2">
    <source>
        <dbReference type="EMBL" id="EFJ41121.1"/>
    </source>
</evidence>
<dbReference type="GeneID" id="9622914"/>
<feature type="compositionally biased region" description="Basic and acidic residues" evidence="1">
    <location>
        <begin position="250"/>
        <end position="266"/>
    </location>
</feature>
<proteinExistence type="predicted"/>
<dbReference type="KEGG" id="vcn:VOLCADRAFT_107812"/>
<protein>
    <submittedName>
        <fullName evidence="2">Uncharacterized protein</fullName>
    </submittedName>
</protein>
<organism evidence="3">
    <name type="scientific">Volvox carteri f. nagariensis</name>
    <dbReference type="NCBI Taxonomy" id="3068"/>
    <lineage>
        <taxon>Eukaryota</taxon>
        <taxon>Viridiplantae</taxon>
        <taxon>Chlorophyta</taxon>
        <taxon>core chlorophytes</taxon>
        <taxon>Chlorophyceae</taxon>
        <taxon>CS clade</taxon>
        <taxon>Chlamydomonadales</taxon>
        <taxon>Volvocaceae</taxon>
        <taxon>Volvox</taxon>
    </lineage>
</organism>
<dbReference type="EMBL" id="GL378400">
    <property type="protein sequence ID" value="EFJ41121.1"/>
    <property type="molecule type" value="Genomic_DNA"/>
</dbReference>
<feature type="region of interest" description="Disordered" evidence="1">
    <location>
        <begin position="216"/>
        <end position="288"/>
    </location>
</feature>
<dbReference type="Proteomes" id="UP000001058">
    <property type="component" value="Unassembled WGS sequence"/>
</dbReference>
<accession>D8UGL8</accession>
<keyword evidence="3" id="KW-1185">Reference proteome</keyword>
<dbReference type="RefSeq" id="XP_002957793.1">
    <property type="nucleotide sequence ID" value="XM_002957747.1"/>
</dbReference>
<feature type="compositionally biased region" description="Polar residues" evidence="1">
    <location>
        <begin position="222"/>
        <end position="232"/>
    </location>
</feature>
<sequence length="288" mass="32276">MCSLRLLRCRTATCRSPKGELPNTIPLVGNYGELRHLQTLRATADAMLKQRTLPPDSCPSAPTRWLPARKQENVFYTTNHPTWPSPQLHGTIAFIPCLPLLLTSVHQEHDDTNACRNASREERTTLHDTVRGRMGAGYDPIPTPTWAKSSSLFPQQACATRQKSQDPQSLPRQRTVCEREHVLGGTHRHKFEIVPGSRSALMEAYSVLVSHISRCPSPGPIESSQVRAQQRQRGAKNEVQLPHKTVVGRPEQREKGERDERHKGPDHPAGQRSKTGKKSAITKTQRHS</sequence>
<gene>
    <name evidence="2" type="ORF">VOLCADRAFT_107812</name>
</gene>